<evidence type="ECO:0000313" key="4">
    <source>
        <dbReference type="Proteomes" id="UP000765509"/>
    </source>
</evidence>
<dbReference type="AlphaFoldDB" id="A0A9Q3JSD4"/>
<keyword evidence="4" id="KW-1185">Reference proteome</keyword>
<dbReference type="Gene3D" id="3.30.420.10">
    <property type="entry name" value="Ribonuclease H-like superfamily/Ribonuclease H"/>
    <property type="match status" value="1"/>
</dbReference>
<organism evidence="3 4">
    <name type="scientific">Austropuccinia psidii MF-1</name>
    <dbReference type="NCBI Taxonomy" id="1389203"/>
    <lineage>
        <taxon>Eukaryota</taxon>
        <taxon>Fungi</taxon>
        <taxon>Dikarya</taxon>
        <taxon>Basidiomycota</taxon>
        <taxon>Pucciniomycotina</taxon>
        <taxon>Pucciniomycetes</taxon>
        <taxon>Pucciniales</taxon>
        <taxon>Sphaerophragmiaceae</taxon>
        <taxon>Austropuccinia</taxon>
    </lineage>
</organism>
<gene>
    <name evidence="3" type="ORF">O181_106936</name>
</gene>
<dbReference type="InterPro" id="IPR036397">
    <property type="entry name" value="RNaseH_sf"/>
</dbReference>
<dbReference type="PANTHER" id="PTHR37984:SF5">
    <property type="entry name" value="PROTEIN NYNRIN-LIKE"/>
    <property type="match status" value="1"/>
</dbReference>
<sequence length="171" mass="19606">MVANAAKLWFRLFQNCDRSQKENKSTSKRLGNMIKSQEPSRPWRIVHMDWVAGLPPGGDKSYNVCIMIVESFSKTLIFSPFHKENTAIDTALLTWNRVVSWAGIFTNIISDTDPKLTSALWKKLQQLFGTKLSFSTAYHPQIDALAEIMIQALEDMVRRLCEYCLELKDCD</sequence>
<proteinExistence type="predicted"/>
<accession>A0A9Q3JSD4</accession>
<dbReference type="PROSITE" id="PS50994">
    <property type="entry name" value="INTEGRASE"/>
    <property type="match status" value="1"/>
</dbReference>
<dbReference type="SUPFAM" id="SSF53098">
    <property type="entry name" value="Ribonuclease H-like"/>
    <property type="match status" value="1"/>
</dbReference>
<dbReference type="GO" id="GO:0005634">
    <property type="term" value="C:nucleus"/>
    <property type="evidence" value="ECO:0007669"/>
    <property type="project" value="UniProtKB-ARBA"/>
</dbReference>
<comment type="caution">
    <text evidence="3">The sequence shown here is derived from an EMBL/GenBank/DDBJ whole genome shotgun (WGS) entry which is preliminary data.</text>
</comment>
<evidence type="ECO:0000259" key="2">
    <source>
        <dbReference type="PROSITE" id="PS50994"/>
    </source>
</evidence>
<dbReference type="GO" id="GO:0003723">
    <property type="term" value="F:RNA binding"/>
    <property type="evidence" value="ECO:0007669"/>
    <property type="project" value="UniProtKB-KW"/>
</dbReference>
<feature type="domain" description="Integrase catalytic" evidence="2">
    <location>
        <begin position="38"/>
        <end position="171"/>
    </location>
</feature>
<dbReference type="GO" id="GO:0015074">
    <property type="term" value="P:DNA integration"/>
    <property type="evidence" value="ECO:0007669"/>
    <property type="project" value="InterPro"/>
</dbReference>
<evidence type="ECO:0000256" key="1">
    <source>
        <dbReference type="ARBA" id="ARBA00022884"/>
    </source>
</evidence>
<evidence type="ECO:0000313" key="3">
    <source>
        <dbReference type="EMBL" id="MBW0567221.1"/>
    </source>
</evidence>
<dbReference type="EMBL" id="AVOT02080434">
    <property type="protein sequence ID" value="MBW0567221.1"/>
    <property type="molecule type" value="Genomic_DNA"/>
</dbReference>
<dbReference type="InterPro" id="IPR001584">
    <property type="entry name" value="Integrase_cat-core"/>
</dbReference>
<dbReference type="Proteomes" id="UP000765509">
    <property type="component" value="Unassembled WGS sequence"/>
</dbReference>
<dbReference type="PANTHER" id="PTHR37984">
    <property type="entry name" value="PROTEIN CBG26694"/>
    <property type="match status" value="1"/>
</dbReference>
<protein>
    <recommendedName>
        <fullName evidence="2">Integrase catalytic domain-containing protein</fullName>
    </recommendedName>
</protein>
<keyword evidence="1" id="KW-0694">RNA-binding</keyword>
<dbReference type="InterPro" id="IPR050951">
    <property type="entry name" value="Retrovirus_Pol_polyprotein"/>
</dbReference>
<dbReference type="InterPro" id="IPR012337">
    <property type="entry name" value="RNaseH-like_sf"/>
</dbReference>
<reference evidence="3" key="1">
    <citation type="submission" date="2021-03" db="EMBL/GenBank/DDBJ databases">
        <title>Draft genome sequence of rust myrtle Austropuccinia psidii MF-1, a brazilian biotype.</title>
        <authorList>
            <person name="Quecine M.C."/>
            <person name="Pachon D.M.R."/>
            <person name="Bonatelli M.L."/>
            <person name="Correr F.H."/>
            <person name="Franceschini L.M."/>
            <person name="Leite T.F."/>
            <person name="Margarido G.R.A."/>
            <person name="Almeida C.A."/>
            <person name="Ferrarezi J.A."/>
            <person name="Labate C.A."/>
        </authorList>
    </citation>
    <scope>NUCLEOTIDE SEQUENCE</scope>
    <source>
        <strain evidence="3">MF-1</strain>
    </source>
</reference>
<name>A0A9Q3JSD4_9BASI</name>